<keyword evidence="1" id="KW-0732">Signal</keyword>
<evidence type="ECO:0000256" key="1">
    <source>
        <dbReference type="SAM" id="SignalP"/>
    </source>
</evidence>
<accession>A0A0N4ZQA0</accession>
<feature type="signal peptide" evidence="1">
    <location>
        <begin position="1"/>
        <end position="16"/>
    </location>
</feature>
<reference evidence="3" key="1">
    <citation type="submission" date="2017-02" db="UniProtKB">
        <authorList>
            <consortium name="WormBaseParasite"/>
        </authorList>
    </citation>
    <scope>IDENTIFICATION</scope>
</reference>
<evidence type="ECO:0000313" key="2">
    <source>
        <dbReference type="Proteomes" id="UP000038045"/>
    </source>
</evidence>
<dbReference type="AlphaFoldDB" id="A0A0N4ZQA0"/>
<feature type="chain" id="PRO_5005892064" evidence="1">
    <location>
        <begin position="17"/>
        <end position="317"/>
    </location>
</feature>
<proteinExistence type="predicted"/>
<protein>
    <submittedName>
        <fullName evidence="3">CPG4 domain-containing protein</fullName>
    </submittedName>
</protein>
<evidence type="ECO:0000313" key="3">
    <source>
        <dbReference type="WBParaSite" id="PTRK_0001070100.1"/>
    </source>
</evidence>
<keyword evidence="2" id="KW-1185">Reference proteome</keyword>
<name>A0A0N4ZQA0_PARTI</name>
<sequence>MFVFSIIFVYLPLIYSLPLYKDKQNFLDEMSNFKLESIFNNILRQGCIKECILQFPETTSKSFKEIFTFNTNSQGMCKQIKNIEICLKNKKNCNNDLISKTFIMSSKLACNNENEKKKMSTKNNIKCLQEDSETLLIKCSDKCDIKKSVSKITRLDEDVKMIHFVNDDDKKVLALPDVSEVCQSSTCFLTCVGENMNKKCNQEKFNPIINLFNGLFQLRSGFGSGGEVIDVKSYFDYLIQTQCGHLIIPNDTVKVNDIKLPSSVGRVPSIPLKLPLTSDCKDCDKNSFGFIKSKNTTEVLTSIISEISSSLNMLLNR</sequence>
<organism evidence="2 3">
    <name type="scientific">Parastrongyloides trichosuri</name>
    <name type="common">Possum-specific nematode worm</name>
    <dbReference type="NCBI Taxonomy" id="131310"/>
    <lineage>
        <taxon>Eukaryota</taxon>
        <taxon>Metazoa</taxon>
        <taxon>Ecdysozoa</taxon>
        <taxon>Nematoda</taxon>
        <taxon>Chromadorea</taxon>
        <taxon>Rhabditida</taxon>
        <taxon>Tylenchina</taxon>
        <taxon>Panagrolaimomorpha</taxon>
        <taxon>Strongyloidoidea</taxon>
        <taxon>Strongyloididae</taxon>
        <taxon>Parastrongyloides</taxon>
    </lineage>
</organism>
<dbReference type="WBParaSite" id="PTRK_0001070100.1">
    <property type="protein sequence ID" value="PTRK_0001070100.1"/>
    <property type="gene ID" value="PTRK_0001070100"/>
</dbReference>
<dbReference type="Proteomes" id="UP000038045">
    <property type="component" value="Unplaced"/>
</dbReference>